<feature type="signal peptide" evidence="9 11">
    <location>
        <begin position="1"/>
        <end position="21"/>
    </location>
</feature>
<comment type="caution">
    <text evidence="13">The sequence shown here is derived from an EMBL/GenBank/DDBJ whole genome shotgun (WGS) entry which is preliminary data.</text>
</comment>
<evidence type="ECO:0000256" key="8">
    <source>
        <dbReference type="ARBA" id="ARBA00023180"/>
    </source>
</evidence>
<accession>A0ABR1CRI0</accession>
<dbReference type="EMBL" id="JAVFWL010000003">
    <property type="protein sequence ID" value="KAK6740675.1"/>
    <property type="molecule type" value="Genomic_DNA"/>
</dbReference>
<evidence type="ECO:0000313" key="13">
    <source>
        <dbReference type="EMBL" id="KAK6740675.1"/>
    </source>
</evidence>
<dbReference type="CDD" id="cd04280">
    <property type="entry name" value="ZnMc_astacin_like"/>
    <property type="match status" value="1"/>
</dbReference>
<evidence type="ECO:0000256" key="7">
    <source>
        <dbReference type="ARBA" id="ARBA00023157"/>
    </source>
</evidence>
<dbReference type="PANTHER" id="PTHR10127">
    <property type="entry name" value="DISCOIDIN, CUB, EGF, LAMININ , AND ZINC METALLOPROTEASE DOMAIN CONTAINING"/>
    <property type="match status" value="1"/>
</dbReference>
<feature type="binding site" evidence="10">
    <location>
        <position position="224"/>
    </location>
    <ligand>
        <name>Zn(2+)</name>
        <dbReference type="ChEBI" id="CHEBI:29105"/>
        <note>catalytic</note>
    </ligand>
</feature>
<evidence type="ECO:0000256" key="9">
    <source>
        <dbReference type="PIRNR" id="PIRNR036365"/>
    </source>
</evidence>
<dbReference type="PROSITE" id="PS00022">
    <property type="entry name" value="EGF_1"/>
    <property type="match status" value="1"/>
</dbReference>
<dbReference type="PANTHER" id="PTHR10127:SF831">
    <property type="entry name" value="ZINC METALLOPROTEINASE NAS-37"/>
    <property type="match status" value="1"/>
</dbReference>
<feature type="chain" id="PRO_5044989160" description="Zinc metalloproteinase" evidence="9 11">
    <location>
        <begin position="22"/>
        <end position="475"/>
    </location>
</feature>
<evidence type="ECO:0000256" key="5">
    <source>
        <dbReference type="ARBA" id="ARBA00022833"/>
    </source>
</evidence>
<evidence type="ECO:0000256" key="6">
    <source>
        <dbReference type="ARBA" id="ARBA00023049"/>
    </source>
</evidence>
<evidence type="ECO:0000256" key="10">
    <source>
        <dbReference type="PROSITE-ProRule" id="PRU01211"/>
    </source>
</evidence>
<dbReference type="PROSITE" id="PS01186">
    <property type="entry name" value="EGF_2"/>
    <property type="match status" value="1"/>
</dbReference>
<keyword evidence="14" id="KW-1185">Reference proteome</keyword>
<evidence type="ECO:0000256" key="3">
    <source>
        <dbReference type="ARBA" id="ARBA00022723"/>
    </source>
</evidence>
<feature type="binding site" evidence="10">
    <location>
        <position position="214"/>
    </location>
    <ligand>
        <name>Zn(2+)</name>
        <dbReference type="ChEBI" id="CHEBI:29105"/>
        <note>catalytic</note>
    </ligand>
</feature>
<evidence type="ECO:0000256" key="4">
    <source>
        <dbReference type="ARBA" id="ARBA00022729"/>
    </source>
</evidence>
<feature type="binding site" evidence="10">
    <location>
        <position position="218"/>
    </location>
    <ligand>
        <name>Zn(2+)</name>
        <dbReference type="ChEBI" id="CHEBI:29105"/>
        <note>catalytic</note>
    </ligand>
</feature>
<keyword evidence="10 11" id="KW-0645">Protease</keyword>
<comment type="subcellular location">
    <subcellularLocation>
        <location evidence="1 9">Secreted</location>
    </subcellularLocation>
</comment>
<proteinExistence type="predicted"/>
<dbReference type="Gene3D" id="3.40.390.10">
    <property type="entry name" value="Collagenase (Catalytic Domain)"/>
    <property type="match status" value="1"/>
</dbReference>
<keyword evidence="2 9" id="KW-0964">Secreted</keyword>
<dbReference type="InterPro" id="IPR034035">
    <property type="entry name" value="Astacin-like_dom"/>
</dbReference>
<dbReference type="PROSITE" id="PS51257">
    <property type="entry name" value="PROKAR_LIPOPROTEIN"/>
    <property type="match status" value="1"/>
</dbReference>
<evidence type="ECO:0000256" key="1">
    <source>
        <dbReference type="ARBA" id="ARBA00004613"/>
    </source>
</evidence>
<name>A0ABR1CRI0_NECAM</name>
<sequence>MCLKLCLVFLLLALLACSAVSLSTETKKSLEKGLRGKTLEQRKARLQNLSALYFGNRKKAVASSGAKNSSEAASELNSESGIEEINVKGGAAEYLFEADINLSEEQLDLLEKSISTNTNTRTKRQVAKYATLWPDNTVYYYFDPALDERRRYITKLSLNFLQSRTCIKFVQSETAVNRIRVFNGSGCYSSVGMVGGVQDLSLANWCGEIGLTGHEFIHSLGVWHMQMRDDRDSYITVNLTNVPEDMHGNFVKVPSDQVINYTPYEYGSDMHYGSNTFATAGANSMIPLEGRFLRTLGTRVISFYDIKTINDHYKCIDQCKVAPAACTNGGEPNPTNCGVCNCPSGYAGNLCKQRPSGCGATLNATALWKVQQFTFGNASVTTARDQYLLCNHWISAPAGKKVQVRVTYIKDPKCQVGCRLNSIEPKIKADKRITNARICCNDLLNYILTSNLNPTPIVSYNRILASTYTFHYRYV</sequence>
<dbReference type="PROSITE" id="PS51864">
    <property type="entry name" value="ASTACIN"/>
    <property type="match status" value="1"/>
</dbReference>
<keyword evidence="10 11" id="KW-0378">Hydrolase</keyword>
<evidence type="ECO:0000256" key="11">
    <source>
        <dbReference type="RuleBase" id="RU361183"/>
    </source>
</evidence>
<comment type="caution">
    <text evidence="10">Lacks conserved residue(s) required for the propagation of feature annotation.</text>
</comment>
<keyword evidence="8" id="KW-0325">Glycoprotein</keyword>
<keyword evidence="3 10" id="KW-0479">Metal-binding</keyword>
<keyword evidence="4 9" id="KW-0732">Signal</keyword>
<evidence type="ECO:0000313" key="14">
    <source>
        <dbReference type="Proteomes" id="UP001303046"/>
    </source>
</evidence>
<evidence type="ECO:0000256" key="2">
    <source>
        <dbReference type="ARBA" id="ARBA00022525"/>
    </source>
</evidence>
<organism evidence="13 14">
    <name type="scientific">Necator americanus</name>
    <name type="common">Human hookworm</name>
    <dbReference type="NCBI Taxonomy" id="51031"/>
    <lineage>
        <taxon>Eukaryota</taxon>
        <taxon>Metazoa</taxon>
        <taxon>Ecdysozoa</taxon>
        <taxon>Nematoda</taxon>
        <taxon>Chromadorea</taxon>
        <taxon>Rhabditida</taxon>
        <taxon>Rhabditina</taxon>
        <taxon>Rhabditomorpha</taxon>
        <taxon>Strongyloidea</taxon>
        <taxon>Ancylostomatidae</taxon>
        <taxon>Bunostominae</taxon>
        <taxon>Necator</taxon>
    </lineage>
</organism>
<dbReference type="InterPro" id="IPR024079">
    <property type="entry name" value="MetalloPept_cat_dom_sf"/>
</dbReference>
<dbReference type="SUPFAM" id="SSF55486">
    <property type="entry name" value="Metalloproteases ('zincins'), catalytic domain"/>
    <property type="match status" value="1"/>
</dbReference>
<dbReference type="Proteomes" id="UP001303046">
    <property type="component" value="Unassembled WGS sequence"/>
</dbReference>
<dbReference type="InterPro" id="IPR006026">
    <property type="entry name" value="Peptidase_Metallo"/>
</dbReference>
<dbReference type="InterPro" id="IPR017050">
    <property type="entry name" value="Metallopeptidase_nem"/>
</dbReference>
<comment type="cofactor">
    <cofactor evidence="10 11">
        <name>Zn(2+)</name>
        <dbReference type="ChEBI" id="CHEBI:29105"/>
    </cofactor>
    <text evidence="10 11">Binds 1 zinc ion per subunit.</text>
</comment>
<dbReference type="PRINTS" id="PR00480">
    <property type="entry name" value="ASTACIN"/>
</dbReference>
<keyword evidence="5 10" id="KW-0862">Zinc</keyword>
<feature type="active site" evidence="10">
    <location>
        <position position="215"/>
    </location>
</feature>
<dbReference type="SMART" id="SM00235">
    <property type="entry name" value="ZnMc"/>
    <property type="match status" value="1"/>
</dbReference>
<dbReference type="InterPro" id="IPR000742">
    <property type="entry name" value="EGF"/>
</dbReference>
<dbReference type="InterPro" id="IPR001506">
    <property type="entry name" value="Peptidase_M12A"/>
</dbReference>
<gene>
    <name evidence="13" type="primary">Necator_chrIII.g9636</name>
    <name evidence="13" type="ORF">RB195_008871</name>
</gene>
<feature type="domain" description="Peptidase M12A" evidence="12">
    <location>
        <begin position="124"/>
        <end position="320"/>
    </location>
</feature>
<keyword evidence="6 10" id="KW-0482">Metalloprotease</keyword>
<keyword evidence="7" id="KW-1015">Disulfide bond</keyword>
<evidence type="ECO:0000259" key="12">
    <source>
        <dbReference type="PROSITE" id="PS51864"/>
    </source>
</evidence>
<dbReference type="Pfam" id="PF01400">
    <property type="entry name" value="Astacin"/>
    <property type="match status" value="1"/>
</dbReference>
<protein>
    <recommendedName>
        <fullName evidence="9">Zinc metalloproteinase</fullName>
    </recommendedName>
</protein>
<dbReference type="PIRSF" id="PIRSF036365">
    <property type="entry name" value="Astacin_nematoda"/>
    <property type="match status" value="1"/>
</dbReference>
<reference evidence="13 14" key="1">
    <citation type="submission" date="2023-08" db="EMBL/GenBank/DDBJ databases">
        <title>A Necator americanus chromosomal reference genome.</title>
        <authorList>
            <person name="Ilik V."/>
            <person name="Petrzelkova K.J."/>
            <person name="Pardy F."/>
            <person name="Fuh T."/>
            <person name="Niatou-Singa F.S."/>
            <person name="Gouil Q."/>
            <person name="Baker L."/>
            <person name="Ritchie M.E."/>
            <person name="Jex A.R."/>
            <person name="Gazzola D."/>
            <person name="Li H."/>
            <person name="Toshio Fujiwara R."/>
            <person name="Zhan B."/>
            <person name="Aroian R.V."/>
            <person name="Pafco B."/>
            <person name="Schwarz E.M."/>
        </authorList>
    </citation>
    <scope>NUCLEOTIDE SEQUENCE [LARGE SCALE GENOMIC DNA]</scope>
    <source>
        <strain evidence="13 14">Aroian</strain>
        <tissue evidence="13">Whole animal</tissue>
    </source>
</reference>